<dbReference type="InterPro" id="IPR027417">
    <property type="entry name" value="P-loop_NTPase"/>
</dbReference>
<dbReference type="AlphaFoldDB" id="R4KKN0"/>
<feature type="coiled-coil region" evidence="1">
    <location>
        <begin position="629"/>
        <end position="663"/>
    </location>
</feature>
<dbReference type="Gene3D" id="3.40.50.300">
    <property type="entry name" value="P-loop containing nucleotide triphosphate hydrolases"/>
    <property type="match status" value="1"/>
</dbReference>
<dbReference type="EMBL" id="CP003273">
    <property type="protein sequence ID" value="AGL03219.1"/>
    <property type="molecule type" value="Genomic_DNA"/>
</dbReference>
<dbReference type="Gene3D" id="3.40.1140.10">
    <property type="match status" value="1"/>
</dbReference>
<dbReference type="Proteomes" id="UP000013520">
    <property type="component" value="Chromosome"/>
</dbReference>
<keyword evidence="1" id="KW-0175">Coiled coil</keyword>
<accession>R4KKN0</accession>
<dbReference type="GO" id="GO:0000731">
    <property type="term" value="P:DNA synthesis involved in DNA repair"/>
    <property type="evidence" value="ECO:0007669"/>
    <property type="project" value="TreeGrafter"/>
</dbReference>
<keyword evidence="3" id="KW-1185">Reference proteome</keyword>
<dbReference type="PANTHER" id="PTHR32182:SF0">
    <property type="entry name" value="DNA REPLICATION AND REPAIR PROTEIN RECF"/>
    <property type="match status" value="1"/>
</dbReference>
<feature type="coiled-coil region" evidence="1">
    <location>
        <begin position="695"/>
        <end position="729"/>
    </location>
</feature>
<reference evidence="2 3" key="1">
    <citation type="submission" date="2012-01" db="EMBL/GenBank/DDBJ databases">
        <title>Complete sequence of Desulfotomaculum gibsoniae DSM 7213.</title>
        <authorList>
            <consortium name="US DOE Joint Genome Institute"/>
            <person name="Lucas S."/>
            <person name="Han J."/>
            <person name="Lapidus A."/>
            <person name="Cheng J.-F."/>
            <person name="Goodwin L."/>
            <person name="Pitluck S."/>
            <person name="Peters L."/>
            <person name="Ovchinnikova G."/>
            <person name="Teshima H."/>
            <person name="Detter J.C."/>
            <person name="Han C."/>
            <person name="Tapia R."/>
            <person name="Land M."/>
            <person name="Hauser L."/>
            <person name="Kyrpides N."/>
            <person name="Ivanova N."/>
            <person name="Pagani I."/>
            <person name="Parshina S."/>
            <person name="Plugge C."/>
            <person name="Muyzer G."/>
            <person name="Kuever J."/>
            <person name="Ivanova A."/>
            <person name="Nazina T."/>
            <person name="Klenk H.-P."/>
            <person name="Brambilla E."/>
            <person name="Spring S."/>
            <person name="Stams A.F."/>
            <person name="Woyke T."/>
        </authorList>
    </citation>
    <scope>NUCLEOTIDE SEQUENCE [LARGE SCALE GENOMIC DNA]</scope>
    <source>
        <strain evidence="2 3">DSM 7213</strain>
    </source>
</reference>
<sequence>MRILNKLKMIDWHYFQDETINFETSTLITGDNGAGKSTIIDALQVLFVANLKQIKFNSSAHDQNTKRTIKTYLRGKTGTEGSQEYLRNTDDFSSYLVLEIMHSVTGKSYLIGVVFDVSVLNNDEEHTFFKIDEEALRDNLFYVEEGLARNREQFFQYLKQQGIKYKQYKNNIGEYLSDLRQLCGGVRDSFSSIIQKGISFTPITNLRKFVYDYILDEEPVDVETMQDYFEKFKELESIIIETEKEIRALEEIEAQYVEIAKTDRNITIGYYMIKRSAWKQQEIKFNSLQEKVEKEKVALGQHEAKKKILKDEFNKLNTAIDSLTTRIAKHDITIKEQDLKKKIEQLNKDLEDIKDKRKNLLFNISVETKERSELLSKLQENGAPYEIIKVVLDGSTVWHYLTETGELEHFPKNYSLHNQQWKAGFNWLQDQQRQWQKQKKEYYEAKYDVEKKIKELKRNQILTSDHPSMKLKQLLKENLVAANGAEVPVHILCEVIDVKNETWKNAVEGYLHTQKFDLLVPTGYFDDALSCYERYKFTHQIERVGLVNTDKIIEEQRRPLFRSLAEEVTTNIDYVQAYVNRLLGALIKCESERELKKYKRSITATCMVYQNHTARQIARERYEVPYIGKEAIQVQLQQKIKELKNIEEDISKISEKINSVDRILKTVPDKRDRYASWFKMWSDISKQGQIEEELLNKKQELLHLDKTEVEKLEEEKGQLIEERDENLATKIEENSSSITSCRINIKDWLEESDVVQEAVNEKKRDYHTYLEQLSDELIKICDEKWLNEIRRKNEQTIFKNYDESTQGLNTKRAKLFTPFVRLRTEFNGHFGFGGDPTSDSNEEYQKRLSFLRESSLIEYKGKAEEARKKAQETFQEHFIAKLKENIERAQANFKRLDQAMKDMQFGTDCYRFRLHGKYDMLHYYRMITDPDLYLGHSLFSHVFKEKHGEVVEDLFLKIAEEQDQFSESLNFYTDYRSYLDFELEIIDEKGRETKFSKVALEKSGGETQVPFYVAILASFYHTYQMYRTTDTLRLVIFDEAFNRMDADRVEESIRFILKMGFQAIIVAPTGKIQLLAPHLPNTLIVMKDNFVSYVERFSRNDVINWIEEEGMGSG</sequence>
<dbReference type="PANTHER" id="PTHR32182">
    <property type="entry name" value="DNA REPLICATION AND REPAIR PROTEIN RECF"/>
    <property type="match status" value="1"/>
</dbReference>
<dbReference type="GO" id="GO:0006302">
    <property type="term" value="P:double-strand break repair"/>
    <property type="evidence" value="ECO:0007669"/>
    <property type="project" value="TreeGrafter"/>
</dbReference>
<feature type="coiled-coil region" evidence="1">
    <location>
        <begin position="225"/>
        <end position="252"/>
    </location>
</feature>
<feature type="coiled-coil region" evidence="1">
    <location>
        <begin position="285"/>
        <end position="363"/>
    </location>
</feature>
<dbReference type="STRING" id="767817.Desgi_3931"/>
<dbReference type="Pfam" id="PF13555">
    <property type="entry name" value="AAA_29"/>
    <property type="match status" value="1"/>
</dbReference>
<dbReference type="Pfam" id="PF13558">
    <property type="entry name" value="SbcC_Walker_B"/>
    <property type="match status" value="1"/>
</dbReference>
<proteinExistence type="predicted"/>
<dbReference type="SUPFAM" id="SSF52540">
    <property type="entry name" value="P-loop containing nucleoside triphosphate hydrolases"/>
    <property type="match status" value="1"/>
</dbReference>
<evidence type="ECO:0000313" key="2">
    <source>
        <dbReference type="EMBL" id="AGL03219.1"/>
    </source>
</evidence>
<dbReference type="eggNOG" id="COG4913">
    <property type="taxonomic scope" value="Bacteria"/>
</dbReference>
<dbReference type="HOGENOM" id="CLU_009040_1_0_9"/>
<protein>
    <submittedName>
        <fullName evidence="2">Uncharacterized protein</fullName>
    </submittedName>
</protein>
<feature type="coiled-coil region" evidence="1">
    <location>
        <begin position="856"/>
        <end position="899"/>
    </location>
</feature>
<gene>
    <name evidence="2" type="ORF">Desgi_3931</name>
</gene>
<name>R4KKN0_9FIRM</name>
<evidence type="ECO:0000313" key="3">
    <source>
        <dbReference type="Proteomes" id="UP000013520"/>
    </source>
</evidence>
<evidence type="ECO:0000256" key="1">
    <source>
        <dbReference type="SAM" id="Coils"/>
    </source>
</evidence>
<dbReference type="RefSeq" id="WP_006524396.1">
    <property type="nucleotide sequence ID" value="NC_021184.1"/>
</dbReference>
<dbReference type="KEGG" id="dgi:Desgi_3931"/>
<organism evidence="2 3">
    <name type="scientific">Desulfoscipio gibsoniae DSM 7213</name>
    <dbReference type="NCBI Taxonomy" id="767817"/>
    <lineage>
        <taxon>Bacteria</taxon>
        <taxon>Bacillati</taxon>
        <taxon>Bacillota</taxon>
        <taxon>Clostridia</taxon>
        <taxon>Eubacteriales</taxon>
        <taxon>Desulfallaceae</taxon>
        <taxon>Desulfoscipio</taxon>
    </lineage>
</organism>